<dbReference type="RefSeq" id="WP_013506043.1">
    <property type="nucleotide sequence ID" value="NC_014836.1"/>
</dbReference>
<name>E6W6C6_DESIS</name>
<dbReference type="Pfam" id="PF20213">
    <property type="entry name" value="DUF6573"/>
    <property type="match status" value="1"/>
</dbReference>
<gene>
    <name evidence="2" type="ordered locus">Selin_1428</name>
</gene>
<evidence type="ECO:0000313" key="2">
    <source>
        <dbReference type="EMBL" id="ADU66162.1"/>
    </source>
</evidence>
<evidence type="ECO:0000256" key="1">
    <source>
        <dbReference type="SAM" id="MobiDB-lite"/>
    </source>
</evidence>
<accession>E6W6C6</accession>
<sequence length="184" mass="20343">MTIQEIFGEAVYSYSRAQAIADGILVDVSETANEAGFTVPVAMTSALWEDAVSWDNGHPSPAIPWQLADDPETYGDNAGHWILVSSDGENELPGGPWPTQEQAEQEARKHIQEAHQDESGRLWDVLYMAAWAIKNNRVDGPELKFSLKRIPKGDTRARLVTYKAYSGPGDNGEHVITLMLPHED</sequence>
<keyword evidence="3" id="KW-1185">Reference proteome</keyword>
<dbReference type="EMBL" id="CP002432">
    <property type="protein sequence ID" value="ADU66162.1"/>
    <property type="molecule type" value="Genomic_DNA"/>
</dbReference>
<dbReference type="InterPro" id="IPR046480">
    <property type="entry name" value="DUF6573"/>
</dbReference>
<dbReference type="Proteomes" id="UP000002572">
    <property type="component" value="Chromosome"/>
</dbReference>
<reference evidence="2 3" key="1">
    <citation type="submission" date="2010-12" db="EMBL/GenBank/DDBJ databases">
        <title>Complete sequence of Desulfurispirillum indicum S5.</title>
        <authorList>
            <consortium name="US DOE Joint Genome Institute"/>
            <person name="Lucas S."/>
            <person name="Copeland A."/>
            <person name="Lapidus A."/>
            <person name="Cheng J.-F."/>
            <person name="Goodwin L."/>
            <person name="Pitluck S."/>
            <person name="Chertkov O."/>
            <person name="Held B."/>
            <person name="Detter J.C."/>
            <person name="Han C."/>
            <person name="Tapia R."/>
            <person name="Land M."/>
            <person name="Hauser L."/>
            <person name="Kyrpides N."/>
            <person name="Ivanova N."/>
            <person name="Mikhailova N."/>
            <person name="Haggblom M."/>
            <person name="Rauschenbach I."/>
            <person name="Bini E."/>
            <person name="Woyke T."/>
        </authorList>
    </citation>
    <scope>NUCLEOTIDE SEQUENCE [LARGE SCALE GENOMIC DNA]</scope>
    <source>
        <strain evidence="3">ATCC BAA-1389 / DSM 22839 / S5</strain>
    </source>
</reference>
<organism evidence="2 3">
    <name type="scientific">Desulfurispirillum indicum (strain ATCC BAA-1389 / DSM 22839 / S5)</name>
    <dbReference type="NCBI Taxonomy" id="653733"/>
    <lineage>
        <taxon>Bacteria</taxon>
        <taxon>Pseudomonadati</taxon>
        <taxon>Chrysiogenota</taxon>
        <taxon>Chrysiogenia</taxon>
        <taxon>Chrysiogenales</taxon>
        <taxon>Chrysiogenaceae</taxon>
        <taxon>Desulfurispirillum</taxon>
    </lineage>
</organism>
<dbReference type="STRING" id="653733.Selin_1428"/>
<dbReference type="OrthoDB" id="4556966at2"/>
<feature type="region of interest" description="Disordered" evidence="1">
    <location>
        <begin position="90"/>
        <end position="115"/>
    </location>
</feature>
<dbReference type="HOGENOM" id="CLU_1465976_0_0_0"/>
<dbReference type="InParanoid" id="E6W6C6"/>
<dbReference type="AlphaFoldDB" id="E6W6C6"/>
<feature type="compositionally biased region" description="Basic and acidic residues" evidence="1">
    <location>
        <begin position="105"/>
        <end position="115"/>
    </location>
</feature>
<evidence type="ECO:0000313" key="3">
    <source>
        <dbReference type="Proteomes" id="UP000002572"/>
    </source>
</evidence>
<dbReference type="eggNOG" id="COG0610">
    <property type="taxonomic scope" value="Bacteria"/>
</dbReference>
<proteinExistence type="predicted"/>
<protein>
    <submittedName>
        <fullName evidence="2">Uncharacterized protein</fullName>
    </submittedName>
</protein>
<dbReference type="KEGG" id="din:Selin_1428"/>